<evidence type="ECO:0000313" key="2">
    <source>
        <dbReference type="EMBL" id="KAJ1153944.1"/>
    </source>
</evidence>
<proteinExistence type="predicted"/>
<evidence type="ECO:0000256" key="1">
    <source>
        <dbReference type="SAM" id="MobiDB-lite"/>
    </source>
</evidence>
<name>A0AAV7RMC2_PLEWA</name>
<dbReference type="Proteomes" id="UP001066276">
    <property type="component" value="Chromosome 5"/>
</dbReference>
<feature type="region of interest" description="Disordered" evidence="1">
    <location>
        <begin position="1"/>
        <end position="88"/>
    </location>
</feature>
<evidence type="ECO:0000313" key="3">
    <source>
        <dbReference type="Proteomes" id="UP001066276"/>
    </source>
</evidence>
<reference evidence="2" key="1">
    <citation type="journal article" date="2022" name="bioRxiv">
        <title>Sequencing and chromosome-scale assembly of the giantPleurodeles waltlgenome.</title>
        <authorList>
            <person name="Brown T."/>
            <person name="Elewa A."/>
            <person name="Iarovenko S."/>
            <person name="Subramanian E."/>
            <person name="Araus A.J."/>
            <person name="Petzold A."/>
            <person name="Susuki M."/>
            <person name="Suzuki K.-i.T."/>
            <person name="Hayashi T."/>
            <person name="Toyoda A."/>
            <person name="Oliveira C."/>
            <person name="Osipova E."/>
            <person name="Leigh N.D."/>
            <person name="Simon A."/>
            <person name="Yun M.H."/>
        </authorList>
    </citation>
    <scope>NUCLEOTIDE SEQUENCE</scope>
    <source>
        <strain evidence="2">20211129_DDA</strain>
        <tissue evidence="2">Liver</tissue>
    </source>
</reference>
<keyword evidence="3" id="KW-1185">Reference proteome</keyword>
<accession>A0AAV7RMC2</accession>
<comment type="caution">
    <text evidence="2">The sequence shown here is derived from an EMBL/GenBank/DDBJ whole genome shotgun (WGS) entry which is preliminary data.</text>
</comment>
<protein>
    <submittedName>
        <fullName evidence="2">Uncharacterized protein</fullName>
    </submittedName>
</protein>
<dbReference type="AlphaFoldDB" id="A0AAV7RMC2"/>
<organism evidence="2 3">
    <name type="scientific">Pleurodeles waltl</name>
    <name type="common">Iberian ribbed newt</name>
    <dbReference type="NCBI Taxonomy" id="8319"/>
    <lineage>
        <taxon>Eukaryota</taxon>
        <taxon>Metazoa</taxon>
        <taxon>Chordata</taxon>
        <taxon>Craniata</taxon>
        <taxon>Vertebrata</taxon>
        <taxon>Euteleostomi</taxon>
        <taxon>Amphibia</taxon>
        <taxon>Batrachia</taxon>
        <taxon>Caudata</taxon>
        <taxon>Salamandroidea</taxon>
        <taxon>Salamandridae</taxon>
        <taxon>Pleurodelinae</taxon>
        <taxon>Pleurodeles</taxon>
    </lineage>
</organism>
<gene>
    <name evidence="2" type="ORF">NDU88_006702</name>
</gene>
<sequence length="88" mass="9054">MEAPEPGLQEAEGQRPSEKGYLACHRQGGVDPGGLSEAEHPLPQEVEEPVPLGKEDSGGPAGPGLPMRKGCPSHHDPPDVPYPGGGLS</sequence>
<feature type="compositionally biased region" description="Low complexity" evidence="1">
    <location>
        <begin position="43"/>
        <end position="52"/>
    </location>
</feature>
<dbReference type="EMBL" id="JANPWB010000009">
    <property type="protein sequence ID" value="KAJ1153944.1"/>
    <property type="molecule type" value="Genomic_DNA"/>
</dbReference>